<organism evidence="1 2">
    <name type="scientific">Brevibacillus parabrevis</name>
    <dbReference type="NCBI Taxonomy" id="54914"/>
    <lineage>
        <taxon>Bacteria</taxon>
        <taxon>Bacillati</taxon>
        <taxon>Bacillota</taxon>
        <taxon>Bacilli</taxon>
        <taxon>Bacillales</taxon>
        <taxon>Paenibacillaceae</taxon>
        <taxon>Brevibacillus</taxon>
    </lineage>
</organism>
<protein>
    <submittedName>
        <fullName evidence="1">Uncharacterized protein</fullName>
    </submittedName>
</protein>
<dbReference type="RefSeq" id="WP_122963022.1">
    <property type="nucleotide sequence ID" value="NZ_BJMH01000001.1"/>
</dbReference>
<sequence length="441" mass="50620">MEYFFGMAFFILVGILILCAVLIILGVALWKPFFTTIHLLMDNESIIGLLLVILSLIYIGSRMIERMLAKKSQDIKYHADVIGIALDYGNEVTAPMLALKTSLKLAECERILKELEQKQILSSSSAVGDATVYELAPLVYENWLPDERDYCGKVDETEEDEKKQKAWKKLPRITFIVLVTIIAPLWLLDKQMIYSDAFLTGAIIVCTLAVIRLIHVVYLAYRDYVRKTEHDVLGYVLDNQGVLYPQEIAEFTNESMSSLQPMIDRWHKNNLVTISYENDGTAIYLFPNCSHESMVYNREPNYKPQAKFKHLQEQLMMTCCYAFFYSLLAGYALMNWNNFLFYGGIGAVIGGYRVLYLIRAKEEAEKMERVAFQVAKRKNGRLTVHELAYNAVVSMEEAAKLLKKWELDGFARKMDASEEFVPVYIISGIVSKEQRRTSERV</sequence>
<evidence type="ECO:0000313" key="1">
    <source>
        <dbReference type="EMBL" id="GEB30759.1"/>
    </source>
</evidence>
<proteinExistence type="predicted"/>
<comment type="caution">
    <text evidence="1">The sequence shown here is derived from an EMBL/GenBank/DDBJ whole genome shotgun (WGS) entry which is preliminary data.</text>
</comment>
<gene>
    <name evidence="1" type="ORF">BPA01_03390</name>
</gene>
<dbReference type="AlphaFoldDB" id="A0A4Y3PHT2"/>
<dbReference type="STRING" id="54914.AV540_13135"/>
<accession>A0A4Y3PHT2</accession>
<name>A0A4Y3PHT2_BREPA</name>
<reference evidence="1 2" key="1">
    <citation type="submission" date="2019-06" db="EMBL/GenBank/DDBJ databases">
        <title>Whole genome shotgun sequence of Brevibacillus parabrevis NBRC 12334.</title>
        <authorList>
            <person name="Hosoyama A."/>
            <person name="Uohara A."/>
            <person name="Ohji S."/>
            <person name="Ichikawa N."/>
        </authorList>
    </citation>
    <scope>NUCLEOTIDE SEQUENCE [LARGE SCALE GENOMIC DNA]</scope>
    <source>
        <strain evidence="1 2">NBRC 12334</strain>
    </source>
</reference>
<keyword evidence="2" id="KW-1185">Reference proteome</keyword>
<dbReference type="EMBL" id="BJMH01000001">
    <property type="protein sequence ID" value="GEB30759.1"/>
    <property type="molecule type" value="Genomic_DNA"/>
</dbReference>
<dbReference type="GeneID" id="87614565"/>
<evidence type="ECO:0000313" key="2">
    <source>
        <dbReference type="Proteomes" id="UP000316882"/>
    </source>
</evidence>
<dbReference type="Proteomes" id="UP000316882">
    <property type="component" value="Unassembled WGS sequence"/>
</dbReference>